<dbReference type="GeneID" id="22912238"/>
<gene>
    <name evidence="4" type="ORF">GNI_061000</name>
</gene>
<sequence length="87" mass="9655">MSFDAAAAFIRRTDTGISPSQAEQLELYSLYKQATEGDAQGSRPSIVNPTARAKWDAWNERKGMDKTKAAEEYINTVAKICPGWQSK</sequence>
<dbReference type="eggNOG" id="KOG0817">
    <property type="taxonomic scope" value="Eukaryota"/>
</dbReference>
<dbReference type="InterPro" id="IPR035984">
    <property type="entry name" value="Acyl-CoA-binding_sf"/>
</dbReference>
<organism evidence="4 5">
    <name type="scientific">Gregarina niphandrodes</name>
    <name type="common">Septate eugregarine</name>
    <dbReference type="NCBI Taxonomy" id="110365"/>
    <lineage>
        <taxon>Eukaryota</taxon>
        <taxon>Sar</taxon>
        <taxon>Alveolata</taxon>
        <taxon>Apicomplexa</taxon>
        <taxon>Conoidasida</taxon>
        <taxon>Gregarinasina</taxon>
        <taxon>Eugregarinorida</taxon>
        <taxon>Gregarinidae</taxon>
        <taxon>Gregarina</taxon>
    </lineage>
</organism>
<dbReference type="GO" id="GO:0006631">
    <property type="term" value="P:fatty acid metabolic process"/>
    <property type="evidence" value="ECO:0007669"/>
    <property type="project" value="TreeGrafter"/>
</dbReference>
<feature type="domain" description="ACB" evidence="3">
    <location>
        <begin position="1"/>
        <end position="86"/>
    </location>
</feature>
<dbReference type="Pfam" id="PF00887">
    <property type="entry name" value="ACBP"/>
    <property type="match status" value="1"/>
</dbReference>
<dbReference type="RefSeq" id="XP_011134535.1">
    <property type="nucleotide sequence ID" value="XM_011136233.1"/>
</dbReference>
<comment type="similarity">
    <text evidence="1">Belongs to the ACBP family.</text>
</comment>
<dbReference type="AlphaFoldDB" id="A0A023B8A7"/>
<dbReference type="PANTHER" id="PTHR23310">
    <property type="entry name" value="ACYL-COA-BINDING PROTEIN, ACBP"/>
    <property type="match status" value="1"/>
</dbReference>
<dbReference type="Gene3D" id="1.20.80.10">
    <property type="match status" value="1"/>
</dbReference>
<dbReference type="PANTHER" id="PTHR23310:SF62">
    <property type="entry name" value="ACYL-COA BINDING PROTEIN 1, ISOFORM A"/>
    <property type="match status" value="1"/>
</dbReference>
<dbReference type="OrthoDB" id="354121at2759"/>
<dbReference type="InterPro" id="IPR000582">
    <property type="entry name" value="Acyl-CoA-binding_protein"/>
</dbReference>
<dbReference type="SUPFAM" id="SSF47027">
    <property type="entry name" value="Acyl-CoA binding protein"/>
    <property type="match status" value="1"/>
</dbReference>
<dbReference type="OMA" id="RYKFEAW"/>
<dbReference type="InterPro" id="IPR014352">
    <property type="entry name" value="FERM/acyl-CoA-bd_prot_sf"/>
</dbReference>
<evidence type="ECO:0000313" key="5">
    <source>
        <dbReference type="Proteomes" id="UP000019763"/>
    </source>
</evidence>
<proteinExistence type="inferred from homology"/>
<protein>
    <submittedName>
        <fullName evidence="4">Acyl-CoA-binding protein</fullName>
    </submittedName>
</protein>
<dbReference type="GO" id="GO:0000062">
    <property type="term" value="F:fatty-acyl-CoA binding"/>
    <property type="evidence" value="ECO:0007669"/>
    <property type="project" value="InterPro"/>
</dbReference>
<evidence type="ECO:0000313" key="4">
    <source>
        <dbReference type="EMBL" id="EZG68890.1"/>
    </source>
</evidence>
<dbReference type="PRINTS" id="PR00689">
    <property type="entry name" value="ACOABINDINGP"/>
</dbReference>
<evidence type="ECO:0000259" key="3">
    <source>
        <dbReference type="PROSITE" id="PS51228"/>
    </source>
</evidence>
<dbReference type="VEuPathDB" id="CryptoDB:GNI_061000"/>
<reference evidence="4" key="1">
    <citation type="submission" date="2013-12" db="EMBL/GenBank/DDBJ databases">
        <authorList>
            <person name="Omoto C.K."/>
            <person name="Sibley D."/>
            <person name="Venepally P."/>
            <person name="Hadjithomas M."/>
            <person name="Karamycheva S."/>
            <person name="Brunk B."/>
            <person name="Roos D."/>
            <person name="Caler E."/>
            <person name="Lorenzi H."/>
        </authorList>
    </citation>
    <scope>NUCLEOTIDE SEQUENCE</scope>
</reference>
<evidence type="ECO:0000256" key="1">
    <source>
        <dbReference type="ARBA" id="ARBA00005567"/>
    </source>
</evidence>
<keyword evidence="2" id="KW-0446">Lipid-binding</keyword>
<name>A0A023B8A7_GRENI</name>
<dbReference type="EMBL" id="AFNH02000462">
    <property type="protein sequence ID" value="EZG68890.1"/>
    <property type="molecule type" value="Genomic_DNA"/>
</dbReference>
<comment type="caution">
    <text evidence="4">The sequence shown here is derived from an EMBL/GenBank/DDBJ whole genome shotgun (WGS) entry which is preliminary data.</text>
</comment>
<accession>A0A023B8A7</accession>
<evidence type="ECO:0000256" key="2">
    <source>
        <dbReference type="ARBA" id="ARBA00023121"/>
    </source>
</evidence>
<dbReference type="Proteomes" id="UP000019763">
    <property type="component" value="Unassembled WGS sequence"/>
</dbReference>
<dbReference type="PROSITE" id="PS51228">
    <property type="entry name" value="ACB_2"/>
    <property type="match status" value="1"/>
</dbReference>
<keyword evidence="5" id="KW-1185">Reference proteome</keyword>